<name>A0A285TUR6_9HYPH</name>
<evidence type="ECO:0000313" key="1">
    <source>
        <dbReference type="EMBL" id="SOC27642.1"/>
    </source>
</evidence>
<dbReference type="InterPro" id="IPR014507">
    <property type="entry name" value="Baseplate_assembly_J_pred"/>
</dbReference>
<reference evidence="1 2" key="1">
    <citation type="submission" date="2017-08" db="EMBL/GenBank/DDBJ databases">
        <authorList>
            <person name="de Groot N.N."/>
        </authorList>
    </citation>
    <scope>NUCLEOTIDE SEQUENCE [LARGE SCALE GENOMIC DNA]</scope>
    <source>
        <strain evidence="1 2">USBA 352</strain>
    </source>
</reference>
<dbReference type="PIRSF" id="PIRSF020481">
    <property type="entry name" value="BAP"/>
    <property type="match status" value="1"/>
</dbReference>
<sequence>MTRPNLPSPAILEELAYEQLLATIVADAQARLAAVGITWDVGALETDPVMILCQAFAYRELVLRARVNDAARANLLAFAGSSDLDHLAAFYDVARLAGETDERLRDRVWLTILGRSAGGPVERYKAVAMAASLQVRDVAIWREGRDPTVRVAVLSADTGEASPELLASVLAALEAPEVRVVSDRFEVVSAIQTVQDVALTVRLAPDAPESRRMDVAAAVRAAWQAEQLLGLDLTTSWLTAKAMIPGVTRVEVTWPTKDVVALPHEAIGLGGIEIIDGGRGR</sequence>
<dbReference type="OrthoDB" id="9793802at2"/>
<organism evidence="1 2">
    <name type="scientific">Stappia indica</name>
    <dbReference type="NCBI Taxonomy" id="538381"/>
    <lineage>
        <taxon>Bacteria</taxon>
        <taxon>Pseudomonadati</taxon>
        <taxon>Pseudomonadota</taxon>
        <taxon>Alphaproteobacteria</taxon>
        <taxon>Hyphomicrobiales</taxon>
        <taxon>Stappiaceae</taxon>
        <taxon>Stappia</taxon>
    </lineage>
</organism>
<dbReference type="AlphaFoldDB" id="A0A285TUR6"/>
<evidence type="ECO:0000313" key="2">
    <source>
        <dbReference type="Proteomes" id="UP000219331"/>
    </source>
</evidence>
<gene>
    <name evidence="1" type="ORF">SAMN05421512_1203</name>
</gene>
<proteinExistence type="predicted"/>
<keyword evidence="2" id="KW-1185">Reference proteome</keyword>
<protein>
    <submittedName>
        <fullName evidence="1">Phage-related baseplate assembly protein</fullName>
    </submittedName>
</protein>
<dbReference type="Proteomes" id="UP000219331">
    <property type="component" value="Unassembled WGS sequence"/>
</dbReference>
<dbReference type="RefSeq" id="WP_097176718.1">
    <property type="nucleotide sequence ID" value="NZ_OBML01000020.1"/>
</dbReference>
<accession>A0A285TUR6</accession>
<dbReference type="EMBL" id="OBML01000020">
    <property type="protein sequence ID" value="SOC27642.1"/>
    <property type="molecule type" value="Genomic_DNA"/>
</dbReference>